<dbReference type="Proteomes" id="UP000502248">
    <property type="component" value="Chromosome"/>
</dbReference>
<dbReference type="InterPro" id="IPR021454">
    <property type="entry name" value="DUF3105"/>
</dbReference>
<keyword evidence="1" id="KW-0472">Membrane</keyword>
<evidence type="ECO:0000256" key="1">
    <source>
        <dbReference type="SAM" id="Phobius"/>
    </source>
</evidence>
<dbReference type="AlphaFoldDB" id="A0A7Z2VHN9"/>
<keyword evidence="1" id="KW-1133">Transmembrane helix</keyword>
<dbReference type="Pfam" id="PF11303">
    <property type="entry name" value="DUF3105"/>
    <property type="match status" value="1"/>
</dbReference>
<feature type="transmembrane region" description="Helical" evidence="1">
    <location>
        <begin position="49"/>
        <end position="67"/>
    </location>
</feature>
<gene>
    <name evidence="2" type="ORF">HH215_07795</name>
</gene>
<accession>A0A7Z2VHN9</accession>
<keyword evidence="1" id="KW-0812">Transmembrane</keyword>
<organism evidence="2 3">
    <name type="scientific">Cohnella herbarum</name>
    <dbReference type="NCBI Taxonomy" id="2728023"/>
    <lineage>
        <taxon>Bacteria</taxon>
        <taxon>Bacillati</taxon>
        <taxon>Bacillota</taxon>
        <taxon>Bacilli</taxon>
        <taxon>Bacillales</taxon>
        <taxon>Paenibacillaceae</taxon>
        <taxon>Cohnella</taxon>
    </lineage>
</organism>
<dbReference type="EMBL" id="CP051680">
    <property type="protein sequence ID" value="QJD83084.1"/>
    <property type="molecule type" value="Genomic_DNA"/>
</dbReference>
<protein>
    <submittedName>
        <fullName evidence="2">DUF3105 domain-containing protein</fullName>
    </submittedName>
</protein>
<dbReference type="KEGG" id="cheb:HH215_07795"/>
<name>A0A7Z2VHN9_9BACL</name>
<proteinExistence type="predicted"/>
<dbReference type="RefSeq" id="WP_169279381.1">
    <property type="nucleotide sequence ID" value="NZ_CP051680.1"/>
</dbReference>
<reference evidence="2 3" key="1">
    <citation type="submission" date="2020-04" db="EMBL/GenBank/DDBJ databases">
        <title>Genome sequencing of novel species.</title>
        <authorList>
            <person name="Heo J."/>
            <person name="Kim S.-J."/>
            <person name="Kim J.-S."/>
            <person name="Hong S.-B."/>
            <person name="Kwon S.-W."/>
        </authorList>
    </citation>
    <scope>NUCLEOTIDE SEQUENCE [LARGE SCALE GENOMIC DNA]</scope>
    <source>
        <strain evidence="2 3">MFER-1</strain>
    </source>
</reference>
<sequence>MVMGIIGALILIAALIGYGLASKWNKTNTSQLKKERKAELKQKSKKMRMTAHSLLAVAVLAIIVALVQNSSGKYDLGTLNYKEAIEVTTDRDYGGGHSEMPVLYEMKLPTSGTHSPHDLKFGYYTEKPATELLVHNLEHGDILIYYRPDASKEIKEAVEVLSHYKKAGAGVLAVPSTDIPEGKQLVMNAWTKTMELTAYDERKAGTFIYEYINKGPEQIPARVRRGGGTM</sequence>
<keyword evidence="3" id="KW-1185">Reference proteome</keyword>
<evidence type="ECO:0000313" key="2">
    <source>
        <dbReference type="EMBL" id="QJD83084.1"/>
    </source>
</evidence>
<evidence type="ECO:0000313" key="3">
    <source>
        <dbReference type="Proteomes" id="UP000502248"/>
    </source>
</evidence>